<gene>
    <name evidence="1" type="ORF">LARSCL_LOCUS20069</name>
</gene>
<evidence type="ECO:0000313" key="2">
    <source>
        <dbReference type="Proteomes" id="UP001497382"/>
    </source>
</evidence>
<name>A0AAV2BMW6_9ARAC</name>
<organism evidence="1 2">
    <name type="scientific">Larinioides sclopetarius</name>
    <dbReference type="NCBI Taxonomy" id="280406"/>
    <lineage>
        <taxon>Eukaryota</taxon>
        <taxon>Metazoa</taxon>
        <taxon>Ecdysozoa</taxon>
        <taxon>Arthropoda</taxon>
        <taxon>Chelicerata</taxon>
        <taxon>Arachnida</taxon>
        <taxon>Araneae</taxon>
        <taxon>Araneomorphae</taxon>
        <taxon>Entelegynae</taxon>
        <taxon>Araneoidea</taxon>
        <taxon>Araneidae</taxon>
        <taxon>Larinioides</taxon>
    </lineage>
</organism>
<dbReference type="Proteomes" id="UP001497382">
    <property type="component" value="Unassembled WGS sequence"/>
</dbReference>
<keyword evidence="2" id="KW-1185">Reference proteome</keyword>
<dbReference type="AlphaFoldDB" id="A0AAV2BMW6"/>
<proteinExistence type="predicted"/>
<evidence type="ECO:0008006" key="3">
    <source>
        <dbReference type="Google" id="ProtNLM"/>
    </source>
</evidence>
<evidence type="ECO:0000313" key="1">
    <source>
        <dbReference type="EMBL" id="CAL1297045.1"/>
    </source>
</evidence>
<comment type="caution">
    <text evidence="1">The sequence shown here is derived from an EMBL/GenBank/DDBJ whole genome shotgun (WGS) entry which is preliminary data.</text>
</comment>
<reference evidence="1 2" key="1">
    <citation type="submission" date="2024-04" db="EMBL/GenBank/DDBJ databases">
        <authorList>
            <person name="Rising A."/>
            <person name="Reimegard J."/>
            <person name="Sonavane S."/>
            <person name="Akerstrom W."/>
            <person name="Nylinder S."/>
            <person name="Hedman E."/>
            <person name="Kallberg Y."/>
        </authorList>
    </citation>
    <scope>NUCLEOTIDE SEQUENCE [LARGE SCALE GENOMIC DNA]</scope>
</reference>
<sequence length="802" mass="92306">MFGSVCFYNNQIYAADINGNLIAYEFLKFKKKDEQQSFKENLRLKIPLPELFHIKSIVLDAVDNYLSSLKCLTIVAISLYGDISVHLFCPNIKNTLINISTSDWLPLLNVKPNCNFFISHGPTLLFSSPQEIFLCLLPYKMTSRFNSHISDHYNSNKIIQFTSIGRLNTKEPVSVLLLIQSYETSSGSKMLHASSIEMKIKQKDSPVVYHEIPIHHFFPTNFQNSVEMIYVWNILIDELQASYEDIKWKCNYSFLCTKTDSLLFCNGRLKYILEKPGLNILYIITEFYEMHFNSLKLIVVSTTKDVYFVTSKASSHSLQLNKTWKNIETVVFGDILMNGSKQLLLLKNTLYNSWQDDCILSDISDFVPVDYVTQNKEAECSMSRAMPGIQAKILAGKSAITNTKSNIEKKMEATLDSLYKLNMSTVVKARIDHHISSFRESLVDIILSKDEVNESRKDGENKIKLSIHKHWKQLCNNHWMLYWTFSNNDDRTIYNPVLNMWISGQHIQCFQRVTIHKSHTFSVDDEFRKEINPKENFTVTVSFEIPEFSSEKVAVHAVLSWYIGSNAEFENELYLPLKEKVLTQQQMCLQTDISSDDILTSELIDISTYEDLMCLKILQQRIIFIILSLITNLCNFEDLVMSSFSSNNLLLLTSSGTKILVFNKANHPLYGAHIAFKTVSQASVEVEVFTKNEKETALIEKYLYQRLPSDVLILANGISIDESVQLKQQAVCCMKDELDLLLSMLNVHNVERPAEKCDAQPGNVIISKENFLRIRKALLKKECRTDKVMQILSRINFFRKNE</sequence>
<protein>
    <recommendedName>
        <fullName evidence="3">Fanconi anemia group B protein</fullName>
    </recommendedName>
</protein>
<dbReference type="EMBL" id="CAXIEN010000411">
    <property type="protein sequence ID" value="CAL1297045.1"/>
    <property type="molecule type" value="Genomic_DNA"/>
</dbReference>
<accession>A0AAV2BMW6</accession>